<dbReference type="AlphaFoldDB" id="A0A2S8G4Z1"/>
<dbReference type="RefSeq" id="WP_105327956.1">
    <property type="nucleotide sequence ID" value="NZ_PUHY01000004.1"/>
</dbReference>
<sequence>MQDDGDRPKRISGRWRKVARSFRIDDAPDGIWYQRNGPRWQVEAATRSPLASVLVLFLAAWLAVATKITWNALFDDDTTDHVQTWLIVLFWLATIPIAAWTFISIFGRVGVVFDKSTDSGFVYTGVGWLKRKRPFHGAEVIAIETCKESIEGNRFSKRAIVLRRDAGDIRLGIFLSRRRRRFLVNALNHLLP</sequence>
<evidence type="ECO:0008006" key="4">
    <source>
        <dbReference type="Google" id="ProtNLM"/>
    </source>
</evidence>
<keyword evidence="1" id="KW-0812">Transmembrane</keyword>
<evidence type="ECO:0000256" key="1">
    <source>
        <dbReference type="SAM" id="Phobius"/>
    </source>
</evidence>
<evidence type="ECO:0000313" key="2">
    <source>
        <dbReference type="EMBL" id="PQO39519.1"/>
    </source>
</evidence>
<gene>
    <name evidence="2" type="ORF">C5Y83_01885</name>
</gene>
<reference evidence="2 3" key="1">
    <citation type="submission" date="2018-02" db="EMBL/GenBank/DDBJ databases">
        <title>Comparative genomes isolates from brazilian mangrove.</title>
        <authorList>
            <person name="Araujo J.E."/>
            <person name="Taketani R.G."/>
            <person name="Silva M.C.P."/>
            <person name="Loureco M.V."/>
            <person name="Andreote F.D."/>
        </authorList>
    </citation>
    <scope>NUCLEOTIDE SEQUENCE [LARGE SCALE GENOMIC DNA]</scope>
    <source>
        <strain evidence="2 3">Hex-1 MGV</strain>
    </source>
</reference>
<protein>
    <recommendedName>
        <fullName evidence="4">DUF304 domain-containing protein</fullName>
    </recommendedName>
</protein>
<evidence type="ECO:0000313" key="3">
    <source>
        <dbReference type="Proteomes" id="UP000238322"/>
    </source>
</evidence>
<dbReference type="EMBL" id="PUHY01000004">
    <property type="protein sequence ID" value="PQO39519.1"/>
    <property type="molecule type" value="Genomic_DNA"/>
</dbReference>
<name>A0A2S8G4Z1_9BACT</name>
<accession>A0A2S8G4Z1</accession>
<keyword evidence="1" id="KW-0472">Membrane</keyword>
<keyword evidence="1" id="KW-1133">Transmembrane helix</keyword>
<proteinExistence type="predicted"/>
<comment type="caution">
    <text evidence="2">The sequence shown here is derived from an EMBL/GenBank/DDBJ whole genome shotgun (WGS) entry which is preliminary data.</text>
</comment>
<feature type="transmembrane region" description="Helical" evidence="1">
    <location>
        <begin position="82"/>
        <end position="106"/>
    </location>
</feature>
<feature type="transmembrane region" description="Helical" evidence="1">
    <location>
        <begin position="49"/>
        <end position="70"/>
    </location>
</feature>
<dbReference type="OrthoDB" id="9987959at2"/>
<organism evidence="2 3">
    <name type="scientific">Blastopirellula marina</name>
    <dbReference type="NCBI Taxonomy" id="124"/>
    <lineage>
        <taxon>Bacteria</taxon>
        <taxon>Pseudomonadati</taxon>
        <taxon>Planctomycetota</taxon>
        <taxon>Planctomycetia</taxon>
        <taxon>Pirellulales</taxon>
        <taxon>Pirellulaceae</taxon>
        <taxon>Blastopirellula</taxon>
    </lineage>
</organism>
<dbReference type="Proteomes" id="UP000238322">
    <property type="component" value="Unassembled WGS sequence"/>
</dbReference>